<reference evidence="1 2" key="1">
    <citation type="journal article" date="2013" name="Genome Biol.">
        <title>The genome sequence of the most widely cultivated cacao type and its use to identify candidate genes regulating pod color.</title>
        <authorList>
            <person name="Motamayor J.C."/>
            <person name="Mockaitis K."/>
            <person name="Schmutz J."/>
            <person name="Haiminen N."/>
            <person name="Iii D.L."/>
            <person name="Cornejo O."/>
            <person name="Findley S.D."/>
            <person name="Zheng P."/>
            <person name="Utro F."/>
            <person name="Royaert S."/>
            <person name="Saski C."/>
            <person name="Jenkins J."/>
            <person name="Podicheti R."/>
            <person name="Zhao M."/>
            <person name="Scheffler B.E."/>
            <person name="Stack J.C."/>
            <person name="Feltus F.A."/>
            <person name="Mustiga G.M."/>
            <person name="Amores F."/>
            <person name="Phillips W."/>
            <person name="Marelli J.P."/>
            <person name="May G.D."/>
            <person name="Shapiro H."/>
            <person name="Ma J."/>
            <person name="Bustamante C.D."/>
            <person name="Schnell R.J."/>
            <person name="Main D."/>
            <person name="Gilbert D."/>
            <person name="Parida L."/>
            <person name="Kuhn D.N."/>
        </authorList>
    </citation>
    <scope>NUCLEOTIDE SEQUENCE [LARGE SCALE GENOMIC DNA]</scope>
    <source>
        <strain evidence="2">cv. Matina 1-6</strain>
    </source>
</reference>
<organism evidence="1 2">
    <name type="scientific">Theobroma cacao</name>
    <name type="common">Cacao</name>
    <name type="synonym">Cocoa</name>
    <dbReference type="NCBI Taxonomy" id="3641"/>
    <lineage>
        <taxon>Eukaryota</taxon>
        <taxon>Viridiplantae</taxon>
        <taxon>Streptophyta</taxon>
        <taxon>Embryophyta</taxon>
        <taxon>Tracheophyta</taxon>
        <taxon>Spermatophyta</taxon>
        <taxon>Magnoliopsida</taxon>
        <taxon>eudicotyledons</taxon>
        <taxon>Gunneridae</taxon>
        <taxon>Pentapetalae</taxon>
        <taxon>rosids</taxon>
        <taxon>malvids</taxon>
        <taxon>Malvales</taxon>
        <taxon>Malvaceae</taxon>
        <taxon>Byttnerioideae</taxon>
        <taxon>Theobroma</taxon>
    </lineage>
</organism>
<dbReference type="Proteomes" id="UP000026915">
    <property type="component" value="Chromosome 4"/>
</dbReference>
<dbReference type="EMBL" id="CM001882">
    <property type="protein sequence ID" value="EOY04024.1"/>
    <property type="molecule type" value="Genomic_DNA"/>
</dbReference>
<accession>A0A061ENV6</accession>
<dbReference type="AlphaFoldDB" id="A0A061ENV6"/>
<evidence type="ECO:0000313" key="1">
    <source>
        <dbReference type="EMBL" id="EOY04024.1"/>
    </source>
</evidence>
<dbReference type="Gramene" id="EOY04024">
    <property type="protein sequence ID" value="EOY04024"/>
    <property type="gene ID" value="TCM_019283"/>
</dbReference>
<protein>
    <submittedName>
        <fullName evidence="1">Uncharacterized protein</fullName>
    </submittedName>
</protein>
<gene>
    <name evidence="1" type="ORF">TCM_019283</name>
</gene>
<dbReference type="InParanoid" id="A0A061ENV6"/>
<proteinExistence type="predicted"/>
<name>A0A061ENV6_THECC</name>
<evidence type="ECO:0000313" key="2">
    <source>
        <dbReference type="Proteomes" id="UP000026915"/>
    </source>
</evidence>
<keyword evidence="2" id="KW-1185">Reference proteome</keyword>
<dbReference type="HOGENOM" id="CLU_2626942_0_0_1"/>
<sequence length="78" mass="9334">MLISQRNWKRKETNFDGRPKRRVALHGEEREFEIWTVVHDSLLLELGWASGKELLLFHFLAIIKLLEYKQNGLRDCCH</sequence>